<keyword evidence="2" id="KW-1185">Reference proteome</keyword>
<reference evidence="1 2" key="1">
    <citation type="submission" date="2016-07" db="EMBL/GenBank/DDBJ databases">
        <title>Multiple horizontal gene transfer events from other fungi enriched the ability of initially mycotrophic Trichoderma (Ascomycota) to feed on dead plant biomass.</title>
        <authorList>
            <consortium name="DOE Joint Genome Institute"/>
            <person name="Aerts A."/>
            <person name="Atanasova L."/>
            <person name="Chenthamara K."/>
            <person name="Zhang J."/>
            <person name="Grujic M."/>
            <person name="Henrissat B."/>
            <person name="Kuo A."/>
            <person name="Salamov A."/>
            <person name="Lipzen A."/>
            <person name="Labutti K."/>
            <person name="Barry K."/>
            <person name="Miao Y."/>
            <person name="Rahimi M.J."/>
            <person name="Shen Q."/>
            <person name="Grigoriev I.V."/>
            <person name="Kubicek C.P."/>
            <person name="Druzhinina I.S."/>
        </authorList>
    </citation>
    <scope>NUCLEOTIDE SEQUENCE [LARGE SCALE GENOMIC DNA]</scope>
    <source>
        <strain evidence="1 2">CBS 226.95</strain>
    </source>
</reference>
<proteinExistence type="predicted"/>
<gene>
    <name evidence="1" type="ORF">M431DRAFT_241694</name>
</gene>
<name>A0A2T4A341_TRIHA</name>
<evidence type="ECO:0000313" key="1">
    <source>
        <dbReference type="EMBL" id="PTB51393.1"/>
    </source>
</evidence>
<accession>A0A2T4A341</accession>
<dbReference type="Proteomes" id="UP000241690">
    <property type="component" value="Unassembled WGS sequence"/>
</dbReference>
<sequence length="214" mass="24206">MQPFDNCLPVLGLNTTPYPFPYSLQLLSNQVLVQSPRISRFSNTATRTNIHSKTTPKYYSKQKRPALHFPHPENPFFFTFLFRQNDPHKSTLRPWRKDCLSPSANCRDSPSLKHLGDGLEMLASEDLFLVGPVTCCKRLCQTVNAAYSTYLACIIVRNPSRLKTYMHSSHNHAMPSSTPTGGQTCLPNNLFDTCHAFQSSFSPRIPRLKLTISS</sequence>
<dbReference type="AlphaFoldDB" id="A0A2T4A341"/>
<evidence type="ECO:0000313" key="2">
    <source>
        <dbReference type="Proteomes" id="UP000241690"/>
    </source>
</evidence>
<dbReference type="GeneID" id="36622281"/>
<protein>
    <submittedName>
        <fullName evidence="1">Uncharacterized protein</fullName>
    </submittedName>
</protein>
<dbReference type="RefSeq" id="XP_024771070.1">
    <property type="nucleotide sequence ID" value="XM_024913718.1"/>
</dbReference>
<dbReference type="EMBL" id="KZ679686">
    <property type="protein sequence ID" value="PTB51393.1"/>
    <property type="molecule type" value="Genomic_DNA"/>
</dbReference>
<organism evidence="1 2">
    <name type="scientific">Trichoderma harzianum CBS 226.95</name>
    <dbReference type="NCBI Taxonomy" id="983964"/>
    <lineage>
        <taxon>Eukaryota</taxon>
        <taxon>Fungi</taxon>
        <taxon>Dikarya</taxon>
        <taxon>Ascomycota</taxon>
        <taxon>Pezizomycotina</taxon>
        <taxon>Sordariomycetes</taxon>
        <taxon>Hypocreomycetidae</taxon>
        <taxon>Hypocreales</taxon>
        <taxon>Hypocreaceae</taxon>
        <taxon>Trichoderma</taxon>
    </lineage>
</organism>